<protein>
    <submittedName>
        <fullName evidence="1">Uncharacterized protein</fullName>
    </submittedName>
</protein>
<proteinExistence type="predicted"/>
<sequence>MGTERSTADADERREAAGALIAQGKRPTKKWARWNAAMRDTFFAHLAGSCNIAASAAAIGLSPSQVQHRRRTNPQFAALWADAIEAGYQLLEMRMLGYVLAGGGETIAPDDPNALGPVHWEGAIKLLTIHRARREGRGKPCGPAPKAATREETDAAIVAGLAALAARRTRALLPMGGA</sequence>
<keyword evidence="2" id="KW-1185">Reference proteome</keyword>
<dbReference type="RefSeq" id="WP_147035386.1">
    <property type="nucleotide sequence ID" value="NZ_JACIDB010000002.1"/>
</dbReference>
<accession>A0AAW3TS68</accession>
<name>A0AAW3TS68_9SPHN</name>
<dbReference type="EMBL" id="JACIDB010000002">
    <property type="protein sequence ID" value="MBB3875351.1"/>
    <property type="molecule type" value="Genomic_DNA"/>
</dbReference>
<dbReference type="Proteomes" id="UP000528945">
    <property type="component" value="Unassembled WGS sequence"/>
</dbReference>
<organism evidence="1 2">
    <name type="scientific">Sphingomonas aquatilis</name>
    <dbReference type="NCBI Taxonomy" id="93063"/>
    <lineage>
        <taxon>Bacteria</taxon>
        <taxon>Pseudomonadati</taxon>
        <taxon>Pseudomonadota</taxon>
        <taxon>Alphaproteobacteria</taxon>
        <taxon>Sphingomonadales</taxon>
        <taxon>Sphingomonadaceae</taxon>
        <taxon>Sphingomonas</taxon>
    </lineage>
</organism>
<comment type="caution">
    <text evidence="1">The sequence shown here is derived from an EMBL/GenBank/DDBJ whole genome shotgun (WGS) entry which is preliminary data.</text>
</comment>
<gene>
    <name evidence="1" type="ORF">GGR47_001586</name>
</gene>
<reference evidence="1 2" key="1">
    <citation type="submission" date="2020-08" db="EMBL/GenBank/DDBJ databases">
        <title>Genomic Encyclopedia of Type Strains, Phase IV (KMG-IV): sequencing the most valuable type-strain genomes for metagenomic binning, comparative biology and taxonomic classification.</title>
        <authorList>
            <person name="Goeker M."/>
        </authorList>
    </citation>
    <scope>NUCLEOTIDE SEQUENCE [LARGE SCALE GENOMIC DNA]</scope>
    <source>
        <strain evidence="1 2">DSM 15581</strain>
    </source>
</reference>
<evidence type="ECO:0000313" key="2">
    <source>
        <dbReference type="Proteomes" id="UP000528945"/>
    </source>
</evidence>
<dbReference type="AlphaFoldDB" id="A0AAW3TS68"/>
<evidence type="ECO:0000313" key="1">
    <source>
        <dbReference type="EMBL" id="MBB3875351.1"/>
    </source>
</evidence>